<evidence type="ECO:0000313" key="1">
    <source>
        <dbReference type="EMBL" id="JAA87979.1"/>
    </source>
</evidence>
<reference evidence="1" key="2">
    <citation type="submission" date="2013-05" db="EMBL/GenBank/DDBJ databases">
        <authorList>
            <person name="Carter J.-M."/>
            <person name="Baker S.C."/>
            <person name="Pink R."/>
            <person name="Carter D.R.F."/>
            <person name="Collins A."/>
            <person name="Tomlin J."/>
            <person name="Gibbs M."/>
            <person name="Breuker C.J."/>
        </authorList>
    </citation>
    <scope>NUCLEOTIDE SEQUENCE</scope>
    <source>
        <tissue evidence="1">Ovary</tissue>
    </source>
</reference>
<name>S4PBK1_9NEOP</name>
<proteinExistence type="predicted"/>
<feature type="non-terminal residue" evidence="1">
    <location>
        <position position="77"/>
    </location>
</feature>
<dbReference type="AlphaFoldDB" id="S4PBK1"/>
<protein>
    <submittedName>
        <fullName evidence="1">Uncharacterized protein</fullName>
    </submittedName>
</protein>
<sequence>MMRASMFASHPQSLPTNGHRHLSKEKRFWSVDPPLCSDADWCVILHWYTKNLKVKLVLNLVTIKIIKGKNAFCYCVT</sequence>
<dbReference type="EMBL" id="GAIX01004581">
    <property type="protein sequence ID" value="JAA87979.1"/>
    <property type="molecule type" value="Transcribed_RNA"/>
</dbReference>
<accession>S4PBK1</accession>
<organism evidence="1">
    <name type="scientific">Pararge aegeria</name>
    <name type="common">speckled wood butterfly</name>
    <dbReference type="NCBI Taxonomy" id="116150"/>
    <lineage>
        <taxon>Eukaryota</taxon>
        <taxon>Metazoa</taxon>
        <taxon>Ecdysozoa</taxon>
        <taxon>Arthropoda</taxon>
        <taxon>Hexapoda</taxon>
        <taxon>Insecta</taxon>
        <taxon>Pterygota</taxon>
        <taxon>Neoptera</taxon>
        <taxon>Endopterygota</taxon>
        <taxon>Lepidoptera</taxon>
        <taxon>Glossata</taxon>
        <taxon>Ditrysia</taxon>
        <taxon>Papilionoidea</taxon>
        <taxon>Nymphalidae</taxon>
        <taxon>Satyrinae</taxon>
        <taxon>Satyrini</taxon>
        <taxon>Parargina</taxon>
        <taxon>Pararge</taxon>
    </lineage>
</organism>
<reference evidence="1" key="1">
    <citation type="journal article" date="2013" name="BMC Genomics">
        <title>Unscrambling butterfly oogenesis.</title>
        <authorList>
            <person name="Carter J.M."/>
            <person name="Baker S.C."/>
            <person name="Pink R."/>
            <person name="Carter D.R."/>
            <person name="Collins A."/>
            <person name="Tomlin J."/>
            <person name="Gibbs M."/>
            <person name="Breuker C.J."/>
        </authorList>
    </citation>
    <scope>NUCLEOTIDE SEQUENCE</scope>
    <source>
        <tissue evidence="1">Ovary</tissue>
    </source>
</reference>